<evidence type="ECO:0000256" key="7">
    <source>
        <dbReference type="ARBA" id="ARBA00023242"/>
    </source>
</evidence>
<evidence type="ECO:0000256" key="4">
    <source>
        <dbReference type="ARBA" id="ARBA00022490"/>
    </source>
</evidence>
<dbReference type="PRINTS" id="PR01356">
    <property type="entry name" value="GFGPROTEIN"/>
</dbReference>
<protein>
    <recommendedName>
        <fullName evidence="9">Nucleoside diphosphate-linked moiety X motif 6</fullName>
    </recommendedName>
</protein>
<evidence type="ECO:0000256" key="5">
    <source>
        <dbReference type="ARBA" id="ARBA00022801"/>
    </source>
</evidence>
<comment type="subcellular location">
    <subcellularLocation>
        <location evidence="3">Cytoplasm</location>
    </subcellularLocation>
    <subcellularLocation>
        <location evidence="2">Mitochondrion</location>
    </subcellularLocation>
    <subcellularLocation>
        <location evidence="1">Nucleus</location>
    </subcellularLocation>
</comment>
<dbReference type="GO" id="GO:0035529">
    <property type="term" value="F:NADH pyrophosphatase activity"/>
    <property type="evidence" value="ECO:0007669"/>
    <property type="project" value="TreeGrafter"/>
</dbReference>
<dbReference type="PANTHER" id="PTHR13994">
    <property type="entry name" value="NUDIX HYDROLASE RELATED"/>
    <property type="match status" value="1"/>
</dbReference>
<dbReference type="SUPFAM" id="SSF55811">
    <property type="entry name" value="Nudix"/>
    <property type="match status" value="1"/>
</dbReference>
<dbReference type="AlphaFoldDB" id="A0A9D4K5J1"/>
<reference evidence="11" key="2">
    <citation type="submission" date="2020-11" db="EMBL/GenBank/DDBJ databases">
        <authorList>
            <person name="McCartney M.A."/>
            <person name="Auch B."/>
            <person name="Kono T."/>
            <person name="Mallez S."/>
            <person name="Becker A."/>
            <person name="Gohl D.M."/>
            <person name="Silverstein K.A.T."/>
            <person name="Koren S."/>
            <person name="Bechman K.B."/>
            <person name="Herman A."/>
            <person name="Abrahante J.E."/>
            <person name="Garbe J."/>
        </authorList>
    </citation>
    <scope>NUCLEOTIDE SEQUENCE</scope>
    <source>
        <strain evidence="11">Duluth1</strain>
        <tissue evidence="11">Whole animal</tissue>
    </source>
</reference>
<dbReference type="PANTHER" id="PTHR13994:SF46">
    <property type="entry name" value="NUCLEOSIDE DIPHOSPHATE-LINKED MOIETY X MOTIF 6"/>
    <property type="match status" value="1"/>
</dbReference>
<dbReference type="InterPro" id="IPR015797">
    <property type="entry name" value="NUDIX_hydrolase-like_dom_sf"/>
</dbReference>
<dbReference type="FunFam" id="3.90.79.10:FF:000027">
    <property type="entry name" value="nucleoside diphosphate-linked moiety X motif 6"/>
    <property type="match status" value="1"/>
</dbReference>
<evidence type="ECO:0000256" key="1">
    <source>
        <dbReference type="ARBA" id="ARBA00004123"/>
    </source>
</evidence>
<dbReference type="GO" id="GO:0051287">
    <property type="term" value="F:NAD binding"/>
    <property type="evidence" value="ECO:0007669"/>
    <property type="project" value="TreeGrafter"/>
</dbReference>
<dbReference type="Gene3D" id="4.10.80.100">
    <property type="match status" value="1"/>
</dbReference>
<dbReference type="EMBL" id="JAIWYP010000004">
    <property type="protein sequence ID" value="KAH3833395.1"/>
    <property type="molecule type" value="Genomic_DNA"/>
</dbReference>
<dbReference type="GO" id="GO:0005634">
    <property type="term" value="C:nucleus"/>
    <property type="evidence" value="ECO:0007669"/>
    <property type="project" value="UniProtKB-SubCell"/>
</dbReference>
<keyword evidence="5" id="KW-0378">Hydrolase</keyword>
<proteinExistence type="predicted"/>
<evidence type="ECO:0000256" key="3">
    <source>
        <dbReference type="ARBA" id="ARBA00004496"/>
    </source>
</evidence>
<evidence type="ECO:0000256" key="8">
    <source>
        <dbReference type="ARBA" id="ARBA00057091"/>
    </source>
</evidence>
<evidence type="ECO:0000256" key="6">
    <source>
        <dbReference type="ARBA" id="ARBA00023128"/>
    </source>
</evidence>
<reference evidence="11" key="1">
    <citation type="journal article" date="2019" name="bioRxiv">
        <title>The Genome of the Zebra Mussel, Dreissena polymorpha: A Resource for Invasive Species Research.</title>
        <authorList>
            <person name="McCartney M.A."/>
            <person name="Auch B."/>
            <person name="Kono T."/>
            <person name="Mallez S."/>
            <person name="Zhang Y."/>
            <person name="Obille A."/>
            <person name="Becker A."/>
            <person name="Abrahante J.E."/>
            <person name="Garbe J."/>
            <person name="Badalamenti J.P."/>
            <person name="Herman A."/>
            <person name="Mangelson H."/>
            <person name="Liachko I."/>
            <person name="Sullivan S."/>
            <person name="Sone E.D."/>
            <person name="Koren S."/>
            <person name="Silverstein K.A.T."/>
            <person name="Beckman K.B."/>
            <person name="Gohl D.M."/>
        </authorList>
    </citation>
    <scope>NUCLEOTIDE SEQUENCE</scope>
    <source>
        <strain evidence="11">Duluth1</strain>
        <tissue evidence="11">Whole animal</tissue>
    </source>
</reference>
<dbReference type="GO" id="GO:0047631">
    <property type="term" value="F:ADP-ribose diphosphatase activity"/>
    <property type="evidence" value="ECO:0007669"/>
    <property type="project" value="TreeGrafter"/>
</dbReference>
<evidence type="ECO:0000256" key="2">
    <source>
        <dbReference type="ARBA" id="ARBA00004173"/>
    </source>
</evidence>
<keyword evidence="6" id="KW-0496">Mitochondrion</keyword>
<keyword evidence="7" id="KW-0539">Nucleus</keyword>
<feature type="domain" description="Nudix hydrolase" evidence="10">
    <location>
        <begin position="1"/>
        <end position="72"/>
    </location>
</feature>
<keyword evidence="4" id="KW-0963">Cytoplasm</keyword>
<dbReference type="Proteomes" id="UP000828390">
    <property type="component" value="Unassembled WGS sequence"/>
</dbReference>
<comment type="caution">
    <text evidence="11">The sequence shown here is derived from an EMBL/GenBank/DDBJ whole genome shotgun (WGS) entry which is preliminary data.</text>
</comment>
<dbReference type="Pfam" id="PF00293">
    <property type="entry name" value="NUDIX"/>
    <property type="match status" value="1"/>
</dbReference>
<sequence>AAAVREVQEETGIRTDFKSVIAYRQQHEHPSAFGRSDMYVVCRLAPSSFDIVPCDHEVLQCQWMSIKALKGQMEIAPITNRIISLVLYGLEHGFDHVDVCGERMKSVYKGQHFKLFHRPLPSEYRK</sequence>
<evidence type="ECO:0000313" key="12">
    <source>
        <dbReference type="Proteomes" id="UP000828390"/>
    </source>
</evidence>
<evidence type="ECO:0000313" key="11">
    <source>
        <dbReference type="EMBL" id="KAH3833395.1"/>
    </source>
</evidence>
<accession>A0A9D4K5J1</accession>
<dbReference type="Gene3D" id="3.90.79.10">
    <property type="entry name" value="Nucleoside Triphosphate Pyrophosphohydrolase"/>
    <property type="match status" value="1"/>
</dbReference>
<feature type="non-terminal residue" evidence="11">
    <location>
        <position position="126"/>
    </location>
</feature>
<evidence type="ECO:0000256" key="9">
    <source>
        <dbReference type="ARBA" id="ARBA00068898"/>
    </source>
</evidence>
<dbReference type="InterPro" id="IPR000086">
    <property type="entry name" value="NUDIX_hydrolase_dom"/>
</dbReference>
<evidence type="ECO:0000259" key="10">
    <source>
        <dbReference type="Pfam" id="PF00293"/>
    </source>
</evidence>
<comment type="function">
    <text evidence="8">May contribute to the regulation of cell proliferation.</text>
</comment>
<dbReference type="InterPro" id="IPR003293">
    <property type="entry name" value="Nudix_hydrolase6-like"/>
</dbReference>
<organism evidence="11 12">
    <name type="scientific">Dreissena polymorpha</name>
    <name type="common">Zebra mussel</name>
    <name type="synonym">Mytilus polymorpha</name>
    <dbReference type="NCBI Taxonomy" id="45954"/>
    <lineage>
        <taxon>Eukaryota</taxon>
        <taxon>Metazoa</taxon>
        <taxon>Spiralia</taxon>
        <taxon>Lophotrochozoa</taxon>
        <taxon>Mollusca</taxon>
        <taxon>Bivalvia</taxon>
        <taxon>Autobranchia</taxon>
        <taxon>Heteroconchia</taxon>
        <taxon>Euheterodonta</taxon>
        <taxon>Imparidentia</taxon>
        <taxon>Neoheterodontei</taxon>
        <taxon>Myida</taxon>
        <taxon>Dreissenoidea</taxon>
        <taxon>Dreissenidae</taxon>
        <taxon>Dreissena</taxon>
    </lineage>
</organism>
<name>A0A9D4K5J1_DREPO</name>
<keyword evidence="12" id="KW-1185">Reference proteome</keyword>
<dbReference type="GO" id="GO:0005739">
    <property type="term" value="C:mitochondrion"/>
    <property type="evidence" value="ECO:0007669"/>
    <property type="project" value="UniProtKB-SubCell"/>
</dbReference>
<gene>
    <name evidence="11" type="ORF">DPMN_106702</name>
</gene>